<evidence type="ECO:0000256" key="5">
    <source>
        <dbReference type="HAMAP-Rule" id="MF_00113"/>
    </source>
</evidence>
<organism evidence="6 7">
    <name type="scientific">Aquirufa salirivi</name>
    <dbReference type="NCBI Taxonomy" id="3104729"/>
    <lineage>
        <taxon>Bacteria</taxon>
        <taxon>Pseudomonadati</taxon>
        <taxon>Bacteroidota</taxon>
        <taxon>Cytophagia</taxon>
        <taxon>Cytophagales</taxon>
        <taxon>Flectobacillaceae</taxon>
        <taxon>Aquirufa</taxon>
    </lineage>
</organism>
<keyword evidence="4 5" id="KW-0671">Queuosine biosynthesis</keyword>
<dbReference type="PANTHER" id="PTHR30307">
    <property type="entry name" value="S-ADENOSYLMETHIONINE:TRNA RIBOSYLTRANSFERASE-ISOMERASE"/>
    <property type="match status" value="1"/>
</dbReference>
<dbReference type="Pfam" id="PF02547">
    <property type="entry name" value="Queuosine_synth"/>
    <property type="match status" value="1"/>
</dbReference>
<dbReference type="Gene3D" id="3.40.1780.10">
    <property type="entry name" value="QueA-like"/>
    <property type="match status" value="2"/>
</dbReference>
<accession>A0ABW8RWC6</accession>
<reference evidence="6 7" key="1">
    <citation type="submission" date="2024-07" db="EMBL/GenBank/DDBJ databases">
        <authorList>
            <person name="Pitt A."/>
            <person name="Hahn M.W."/>
        </authorList>
    </citation>
    <scope>NUCLEOTIDE SEQUENCE [LARGE SCALE GENOMIC DNA]</scope>
    <source>
        <strain evidence="6 7">1-SAACH-A3</strain>
    </source>
</reference>
<comment type="caution">
    <text evidence="6">The sequence shown here is derived from an EMBL/GenBank/DDBJ whole genome shotgun (WGS) entry which is preliminary data.</text>
</comment>
<dbReference type="PANTHER" id="PTHR30307:SF0">
    <property type="entry name" value="S-ADENOSYLMETHIONINE:TRNA RIBOSYLTRANSFERASE-ISOMERASE"/>
    <property type="match status" value="1"/>
</dbReference>
<keyword evidence="7" id="KW-1185">Reference proteome</keyword>
<dbReference type="RefSeq" id="WP_406751865.1">
    <property type="nucleotide sequence ID" value="NZ_JBEWZH010000008.1"/>
</dbReference>
<keyword evidence="1 5" id="KW-0963">Cytoplasm</keyword>
<protein>
    <recommendedName>
        <fullName evidence="5">S-adenosylmethionine:tRNA ribosyltransferase-isomerase</fullName>
        <ecNumber evidence="5">2.4.99.17</ecNumber>
    </recommendedName>
    <alternativeName>
        <fullName evidence="5">Queuosine biosynthesis protein QueA</fullName>
    </alternativeName>
</protein>
<dbReference type="InterPro" id="IPR003699">
    <property type="entry name" value="QueA"/>
</dbReference>
<comment type="subcellular location">
    <subcellularLocation>
        <location evidence="5">Cytoplasm</location>
    </subcellularLocation>
</comment>
<comment type="pathway">
    <text evidence="5">tRNA modification; tRNA-queuosine biosynthesis.</text>
</comment>
<comment type="function">
    <text evidence="5">Transfers and isomerizes the ribose moiety from AdoMet to the 7-aminomethyl group of 7-deazaguanine (preQ1-tRNA) to give epoxyqueuosine (oQ-tRNA).</text>
</comment>
<sequence length="407" mass="46330">MKLTLAPLSIQAFDYHLPESNIALHPSPSRDASRLLVSQNGQISHHHFYDILDVIPNNSLLVFNNTRVIPARIHLKKSTGATIELFLLKPLASQMATQITMETQHEVEWECLVGNKKRWKEGEILQQVIKMDDEEIQLALHWIDREKNWVKITWNSAHLFAEILNAFGQIPLPPYLGRDLDEEDQERYQTIFSKELGAVAAPTASLHFTQALLDQIPNKGHHSTFITLHVGAGTFLPVKEENVANHPMHREQLIFSIPMMEDILNHVGPIVPVGTTALRALESLYWSGVYLIEERKIPKEGFILAKEFAYQPRSKTYTVKESLESVISYLQASGQVQWIAETELLIMPGYELHLCDALITNFHQPKSTLLVLVAALIGDHWKEVYAEAQEQGYRFLSYGDTSLLFKQ</sequence>
<dbReference type="InterPro" id="IPR042118">
    <property type="entry name" value="QueA_dom1"/>
</dbReference>
<dbReference type="HAMAP" id="MF_00113">
    <property type="entry name" value="QueA"/>
    <property type="match status" value="1"/>
</dbReference>
<dbReference type="Gene3D" id="2.40.10.240">
    <property type="entry name" value="QueA-like"/>
    <property type="match status" value="1"/>
</dbReference>
<dbReference type="InterPro" id="IPR042119">
    <property type="entry name" value="QueA_dom2"/>
</dbReference>
<evidence type="ECO:0000313" key="7">
    <source>
        <dbReference type="Proteomes" id="UP001623558"/>
    </source>
</evidence>
<name>A0ABW8RWC6_9BACT</name>
<gene>
    <name evidence="5" type="primary">queA</name>
    <name evidence="6" type="ORF">U0R11_11725</name>
</gene>
<evidence type="ECO:0000256" key="2">
    <source>
        <dbReference type="ARBA" id="ARBA00022679"/>
    </source>
</evidence>
<dbReference type="InterPro" id="IPR036100">
    <property type="entry name" value="QueA_sf"/>
</dbReference>
<dbReference type="Proteomes" id="UP001623558">
    <property type="component" value="Unassembled WGS sequence"/>
</dbReference>
<keyword evidence="2 5" id="KW-0808">Transferase</keyword>
<comment type="subunit">
    <text evidence="5">Monomer.</text>
</comment>
<evidence type="ECO:0000313" key="6">
    <source>
        <dbReference type="EMBL" id="MFL0163063.1"/>
    </source>
</evidence>
<evidence type="ECO:0000256" key="3">
    <source>
        <dbReference type="ARBA" id="ARBA00022691"/>
    </source>
</evidence>
<evidence type="ECO:0000256" key="1">
    <source>
        <dbReference type="ARBA" id="ARBA00022490"/>
    </source>
</evidence>
<dbReference type="EMBL" id="JBEWZH010000008">
    <property type="protein sequence ID" value="MFL0163063.1"/>
    <property type="molecule type" value="Genomic_DNA"/>
</dbReference>
<proteinExistence type="inferred from homology"/>
<comment type="similarity">
    <text evidence="5">Belongs to the QueA family.</text>
</comment>
<comment type="catalytic activity">
    <reaction evidence="5">
        <text>7-aminomethyl-7-carbaguanosine(34) in tRNA + S-adenosyl-L-methionine = epoxyqueuosine(34) in tRNA + adenine + L-methionine + 2 H(+)</text>
        <dbReference type="Rhea" id="RHEA:32155"/>
        <dbReference type="Rhea" id="RHEA-COMP:10342"/>
        <dbReference type="Rhea" id="RHEA-COMP:18582"/>
        <dbReference type="ChEBI" id="CHEBI:15378"/>
        <dbReference type="ChEBI" id="CHEBI:16708"/>
        <dbReference type="ChEBI" id="CHEBI:57844"/>
        <dbReference type="ChEBI" id="CHEBI:59789"/>
        <dbReference type="ChEBI" id="CHEBI:82833"/>
        <dbReference type="ChEBI" id="CHEBI:194443"/>
        <dbReference type="EC" id="2.4.99.17"/>
    </reaction>
</comment>
<dbReference type="EC" id="2.4.99.17" evidence="5"/>
<dbReference type="SUPFAM" id="SSF111337">
    <property type="entry name" value="QueA-like"/>
    <property type="match status" value="1"/>
</dbReference>
<evidence type="ECO:0000256" key="4">
    <source>
        <dbReference type="ARBA" id="ARBA00022785"/>
    </source>
</evidence>
<keyword evidence="3 5" id="KW-0949">S-adenosyl-L-methionine</keyword>